<sequence length="4696" mass="531817">MMWRMCYRSRTICLSLAFITIFLHLLLALVSLPIYHQLCDPPLPPRTHILRDLAHTDDTSVGIGGPAKPPTDITRKDSSNKDANEDAKGQALSDAGLSVKEAENATVNTPVSVGHYGTNGAESVESGLTKLEALFDHPLYNMPSPPVPEEDWLLKVKAKVKASEKSSQMWVSTSQEVYEDAQWNSSSQSHPPWLRFHLGISRWQMYAHRDPNMEPLTQQLATHRASSVQCGQSTMCYASNTLVMHDRGGVRRAKARGQEAVMQKSGGTQLKLVMSFSNYGQAMFKPMKQERDEETNYNLYYFSDFERHNAEISAFHLDRILGYRRIPPVVGRLVDVVKEIKDVTTDRKLARTFFNSPVGSVCFYGQCSYYCSTEHAVCGRPKNLEASMAVMLPDLSLAARRTWRSPWRRSYSRSKLAKWESEPDYCAKVKKTPPYDKGTRLVDFIDMVILDFLMSRFILSTLYFFVTMFAAPSKERPPDGASQTCARDFTKPGSKVKKKAHSPDVTLPPICRKKPSLSAAFMARPLFGRTPVLGNVPSDRPLSVLELPRLIDQVGSGRARGETKLTEGPGLMASALGSDISFRSADALTAESLTRKDESIKVMTCKDKKITTVRNEKGTKPNKVPLTGTEVVRIFAKKRDLGELELYYLKVVDGDSYRPYDLQVVRSSEAGSEHFIFSTNSVLHVTERGCGGLISLAEWHRESMLWTALREIPFFRDFRPRKAFIWWHKNVRKSIFQQKCKNLQDMLVIAVPQFRNTFFLFASITEGLKGTHWLPQEESKTYTLLEFKNELKTMNRECLQILEKLSQYRAVTLNTIKEDTYKAHWELQLHMEYAKKPNACYEPIHIHLAHQQELKKKLARSESILQKLGNFAALVNQMIVQSLVTIIQQDVISFLNNILKREKSQQCCLFHTELCFSANSQLTVDPPINLFQRAVSGALLTYGSSIIQMCDKCGFFLETNNSVFNSDFTQDLTSDGSYIELPTVTGEDKNTGETTSCKKFCCWQMLTNPSPRWLMLPKQTVMMAQGNREAELEIEQLCEGYSWLVDIHLFINQWSQASLESMKGQSALLYEEHIKKVRCWTERISTVPASISTSNQLFMIQCTCIKENLGQRLRSIEEEVLEQLAEQMKLHSESVISDLERVSAELKTEPKDLQDLSKYALTVRESVKMLADTHKRLEYIHSLQDTICMNYRKMTEQEVALEEKMLALWDCFVPLLRQADSVVRHHLPSMANALETMFSFLVYDLKNMVSKTTSGPFLDPTQNPKEMVSKLNHMYAHVHNLNAKLEQLGQNSQNLQELPMDLTVLTIEVQKIKARKELWDLIAVYTTWMEEWKQLFFSEVVASQALEKIAMWKEKALSLTTIMPNDDAVLEEALRMLESLSHQFAVMVKLQSPVLKHKHWKSIFEGMGLKYVPEKKMTVGELLSQQLEVELITKIWRDAQAECNMEQTFQKLQQGWEARLFQLDKFTLPVWQYCEPKHALMETEKPAESAVSNLQTASQHSCNDARFIVIGLEIHFAEIENNLMTLSIMLKSPYSVEFRVQIEDWMQLLQNLGKLAQFQPVDETFKEMMHSVSSDPHVLNFVRSKKTNDSFHGNSHGQILIDGLSTMEAISNQMVDLLDTLCEQFPRLWFLSEREVIQLLSVHATPFTLQPFVRKCFKGVCCLEVDCEESSDTTAVKNCGSTSESHSRMKVLGFFGSFQEHINFSFHLEPNPNAFVWLRVFEKQLRLTMAQLMKQCAVVRNQHEPYRQDLVCDKKVGDILIHNADRRKIALPVLDLLSEYPLQCVLVVEEAMWCSAVLKAFQESSPVKLSNIKASNSAKLRNLGRSIRDGVTGAENIPLHGTETAGTYSHSKQELLARNIFLVAYIWGFSGHLHPRHWPQFDSLARQVLFSCRYKIVVPDEESVFEHFFNIDNKICPKNTLLTNFITSKYWKYTFLLNLMLEANQPALLVGEPGSGKTTLCKTLLSFDKPHISLPASPLLSSRDLRAILNNISCCQKTCKGTVGSMMKQPGLLLFVDDLHEAPCDVFGKTSPALETLRQSVSKGEILTFDCYHFKSLSSGTMSYMATCCVFGLGSHHSNVISSRLSRLFSIFVLPSLSLDVILSIHSPRLKIWLKEMPLKQSGEDIACCIITATKDLYHAVCDHFQPTVQRPHFIFSHHDLQKVFLGMCLWQPNTTNMRTMQKKEYQIPGFSTVLTGPAASLLNIVHLWMHECLRTFSDRLCSEDESKALVSLIAKTAATHYGTRLIHETQPDTGLATHTLTVDTESTCKPIDQSQDTLNLPEEPKATGQSEEKGHTLTEPSPLSESNHSDETNLKTLQPQHMESIMDTLVYGPEFCEALKSVHQQHKVKYYTSYQDRDLNVLLQELCALIERKEENGGKKVDNDNNITRYFVHRQRVRQLLHILRALLIPGGHGVLIGSDRGTGRKTTMRLAAYVMDYKLMEVHPGNENELREILKEAGNLSREDGVKVIILVHEGISQSVREELLVAMAHRTYPGLYTEEELRNLLSRVSAVKNSRRYLMDNWLFEKHLSHVHRDVHVFLLLPFTMSANNEVNAKCTFQTQLTKALSISCCVEVYQPWSNQTLVEVASQCFICSPHKMKRDGSEASLYVAMAGIHQSACQYASVLLRAQPFSPRTYMEFIAHFGYLCKHLHKQRQSQANRVATVLSHMDVMNNTVLQHKQNLMKQQKMIAETVQREKELIRAIDYQKSQLEEAQDSCVVEENQLYHLEEQINRARKQERPAFLSAIKILQCLNPSDLEEVRHYRDPPDGVVKIMDAICLLFNRPPGWESAKQLLGQSNFFQDLEFFDRYTLTNEQLQQLSQIIQSPQFVPESVREVSKACESLCRWVQAVYECCCIQHQLLVKQQLEVLAKEAQRKLVLARQRKEYAYHCLEDAKLQLHLTRKELEEQLLELHTAEISEREVSSAAGQLETHVRDWRAAAQEAELNERTLPGDALILAAIISYLGPFGPDIRTELLSKWRELCQTGSININPKDPRTSLFTHSDNAPCKPPCGFPIPVSERLQVPLGQVLGMPQDGLSTRMIVKLLLLGCSSPWVQHWPLLADTQQHLDISSQNWLITGENAKLEKEAECGVVVSADDPELLEKLDQAAEKGLRVLVTHIERAAPTPQFLARLAHPAGCCLPGLKQHSQPIHPDFCLFLSTPLPVQMLSSEIHPSILAQVCVVDLSLSTEEIQELMLTQLLQSECKEVLIQHLRLQNDKQLLQEKLVSEEDALMDYILQSNTPLLQDADFLPRVAVCQEEMKKLQVEIQQLSEELEYHESLLAAPRQLMRLAAALYQALQEVSRLSPAYFFSLPGFITVMQEAFIVKGSPLVSCAIGKMPVGIIPEVTNRMVTQVLIQYRPCLFKSHVAVLKLLLSVALLQHSQLCTEAERVAFLRGLQDVEHPVTRVKPSSSPPTLPGWIPPHIHPELLCLEKIPVFTGLIVSLSTCPMQWQEYLRLPSSTIAGIVPCRSHSHLSLLQRALLWKTLLPDCLEGLDEAMATYPLCLPGQTAGAQALHTGNPEALARYVVKHERPIILTLPRRDEWSSIQSLHLIKKLAHCVTETKEVQVKVISFGALCDREAILSILDKAVTDGHWLVFNNCHLLEQWDDEVVAHLSRLISSWREERWLFHPCFRLWFVTKEYASCSIPAAVQMCALPLVCDSPWDLKEELSCSLRQVVSFVQCQSLSGVTADNMKLLLCCAIFHSVLLQRQTYKYLGQGRIYNWSQEDLLTLMDAHFCIASLCHDKTKALQYIAVNLVHGGHVLDSADLEVVESVAKTCLSRVSPLWGNGPHTLSNIIGNSGNFDVSEALQILEQRLRDSANNSDPLVLGFSADVADEIIKINSPNLNILLQTSQTPPGTVRRFHARLNRPATLPASSHVRDRLLALRSYLAHKNDSTDTNAGAVSHSPLRDFLQAEWDDLIDLVSLLLSQLQQSVQYSTPTFASLLKLTDLSHLERRAELLSAYLWHHNTSDPPGAYRLSAFKNARGFLVAVMRDAAQVNRKYISDFTLHFQVLSDSTHPVSFPQDGLYLCGLELRGASWDTQLGALQGTDSLQPCSLPLVCVKALVKSTNAARDAFPCNMDRHHYETFEKFGNNTFLLHLDNGRAFGRYSKDEPSILTPLEQCCRIRRSTWLRLRLLSLPQYRLSDVMRASLSHDPLHSVAPLLSEHHLAALDRRLKTVLEALVESLKLVTMSGASSDQLHRSTLGVYLNLMEHFNPGLQKLVSLGNSYVKAFQGDSEIIEEEDFTDDLKKKVINLIVKKSQKNINVFSVLIVAPRGDVLIQISETQRRLTAEMEGVFRWFQIEVLQAMEKNVKLDEEYIDGSRRVYELEVRNQAEALEKQLRRGAYRDSLENSEYMLYLRQSQQEILKEEERRYRFLAEKHCGLTQSLLFLINKTGASLQQKADGWKEKVNDTKGSRPRTPTHLDQEAQVPKCYVQLRGSVSSLLQTVARDEDMSWARREQQALGRVPSRAPSPLPSRSRSSSVGESLGLGGGRAMRALVSHPSSSNPKLLPFNRGETITVLVQEPRNGWLYGRTDSSLRQGWFPAAYVAPIEDFSNTLATSGGSLRSHSMNNLLDPTDTYTDQSESKSYGDVPPPATPNRRASVDVRPVSPQPEKKLELTAETKSSQAKSYSEHQPPPPPPPPPLPNQNLRRGSVDFRPVSPLPDRKTELATDAQALTPHGPPENPLFP</sequence>
<keyword evidence="2" id="KW-1185">Reference proteome</keyword>
<accession>A0ACB8VD10</accession>
<organism evidence="1 2">
    <name type="scientific">Scortum barcoo</name>
    <name type="common">barcoo grunter</name>
    <dbReference type="NCBI Taxonomy" id="214431"/>
    <lineage>
        <taxon>Eukaryota</taxon>
        <taxon>Metazoa</taxon>
        <taxon>Chordata</taxon>
        <taxon>Craniata</taxon>
        <taxon>Vertebrata</taxon>
        <taxon>Euteleostomi</taxon>
        <taxon>Actinopterygii</taxon>
        <taxon>Neopterygii</taxon>
        <taxon>Teleostei</taxon>
        <taxon>Neoteleostei</taxon>
        <taxon>Acanthomorphata</taxon>
        <taxon>Eupercaria</taxon>
        <taxon>Centrarchiformes</taxon>
        <taxon>Terapontoidei</taxon>
        <taxon>Terapontidae</taxon>
        <taxon>Scortum</taxon>
    </lineage>
</organism>
<name>A0ACB8VD10_9TELE</name>
<feature type="non-terminal residue" evidence="1">
    <location>
        <position position="4696"/>
    </location>
</feature>
<dbReference type="Proteomes" id="UP000831701">
    <property type="component" value="Chromosome 23"/>
</dbReference>
<evidence type="ECO:0000313" key="2">
    <source>
        <dbReference type="Proteomes" id="UP000831701"/>
    </source>
</evidence>
<dbReference type="EMBL" id="CM041553">
    <property type="protein sequence ID" value="KAI3353449.1"/>
    <property type="molecule type" value="Genomic_DNA"/>
</dbReference>
<gene>
    <name evidence="1" type="ORF">L3Q82_019974</name>
</gene>
<evidence type="ECO:0000313" key="1">
    <source>
        <dbReference type="EMBL" id="KAI3353449.1"/>
    </source>
</evidence>
<protein>
    <submittedName>
        <fullName evidence="1">Uncharacterized protein</fullName>
    </submittedName>
</protein>
<reference evidence="1" key="1">
    <citation type="submission" date="2022-04" db="EMBL/GenBank/DDBJ databases">
        <title>Jade perch genome.</title>
        <authorList>
            <person name="Chao B."/>
        </authorList>
    </citation>
    <scope>NUCLEOTIDE SEQUENCE</scope>
    <source>
        <strain evidence="1">CB-2022</strain>
    </source>
</reference>
<comment type="caution">
    <text evidence="1">The sequence shown here is derived from an EMBL/GenBank/DDBJ whole genome shotgun (WGS) entry which is preliminary data.</text>
</comment>
<proteinExistence type="predicted"/>